<accession>A0A6A4I910</accession>
<dbReference type="Proteomes" id="UP000799118">
    <property type="component" value="Unassembled WGS sequence"/>
</dbReference>
<dbReference type="OrthoDB" id="3222238at2759"/>
<evidence type="ECO:0000313" key="1">
    <source>
        <dbReference type="EMBL" id="KAE9407179.1"/>
    </source>
</evidence>
<dbReference type="AlphaFoldDB" id="A0A6A4I910"/>
<evidence type="ECO:0008006" key="3">
    <source>
        <dbReference type="Google" id="ProtNLM"/>
    </source>
</evidence>
<name>A0A6A4I910_9AGAR</name>
<proteinExistence type="predicted"/>
<dbReference type="EMBL" id="ML769397">
    <property type="protein sequence ID" value="KAE9407179.1"/>
    <property type="molecule type" value="Genomic_DNA"/>
</dbReference>
<gene>
    <name evidence="1" type="ORF">BT96DRAFT_986795</name>
</gene>
<protein>
    <recommendedName>
        <fullName evidence="3">F-box domain-containing protein</fullName>
    </recommendedName>
</protein>
<sequence>MVASTRVRIYPPVFVDSLHAFKSLVNLDIADLPMYHTSITILLPALKQKSLRIAHYDYDFLHCLTLPLLEHLNFWGHGNPYGRDIRKVFLAVADFQRRSATSLSSLTMEDFSWEDAELFTEHLTATIGIFPDLQSLQLHRVRVDVNLLLQALTYSEGSQFLLPKLTYLGLQPYEQYPTYLSGDLKSMAFSRWWSDK</sequence>
<keyword evidence="2" id="KW-1185">Reference proteome</keyword>
<reference evidence="1" key="1">
    <citation type="journal article" date="2019" name="Environ. Microbiol.">
        <title>Fungal ecological strategies reflected in gene transcription - a case study of two litter decomposers.</title>
        <authorList>
            <person name="Barbi F."/>
            <person name="Kohler A."/>
            <person name="Barry K."/>
            <person name="Baskaran P."/>
            <person name="Daum C."/>
            <person name="Fauchery L."/>
            <person name="Ihrmark K."/>
            <person name="Kuo A."/>
            <person name="LaButti K."/>
            <person name="Lipzen A."/>
            <person name="Morin E."/>
            <person name="Grigoriev I.V."/>
            <person name="Henrissat B."/>
            <person name="Lindahl B."/>
            <person name="Martin F."/>
        </authorList>
    </citation>
    <scope>NUCLEOTIDE SEQUENCE</scope>
    <source>
        <strain evidence="1">JB14</strain>
    </source>
</reference>
<evidence type="ECO:0000313" key="2">
    <source>
        <dbReference type="Proteomes" id="UP000799118"/>
    </source>
</evidence>
<organism evidence="1 2">
    <name type="scientific">Gymnopus androsaceus JB14</name>
    <dbReference type="NCBI Taxonomy" id="1447944"/>
    <lineage>
        <taxon>Eukaryota</taxon>
        <taxon>Fungi</taxon>
        <taxon>Dikarya</taxon>
        <taxon>Basidiomycota</taxon>
        <taxon>Agaricomycotina</taxon>
        <taxon>Agaricomycetes</taxon>
        <taxon>Agaricomycetidae</taxon>
        <taxon>Agaricales</taxon>
        <taxon>Marasmiineae</taxon>
        <taxon>Omphalotaceae</taxon>
        <taxon>Gymnopus</taxon>
    </lineage>
</organism>